<dbReference type="PANTHER" id="PTHR24346">
    <property type="entry name" value="MAP/MICROTUBULE AFFINITY-REGULATING KINASE"/>
    <property type="match status" value="1"/>
</dbReference>
<keyword evidence="17" id="KW-1185">Reference proteome</keyword>
<evidence type="ECO:0000256" key="13">
    <source>
        <dbReference type="SAM" id="MobiDB-lite"/>
    </source>
</evidence>
<evidence type="ECO:0000256" key="4">
    <source>
        <dbReference type="ARBA" id="ARBA00022527"/>
    </source>
</evidence>
<keyword evidence="7 12" id="KW-0547">Nucleotide-binding</keyword>
<organism evidence="16 17">
    <name type="scientific">Filobasidium floriforme</name>
    <dbReference type="NCBI Taxonomy" id="5210"/>
    <lineage>
        <taxon>Eukaryota</taxon>
        <taxon>Fungi</taxon>
        <taxon>Dikarya</taxon>
        <taxon>Basidiomycota</taxon>
        <taxon>Agaricomycotina</taxon>
        <taxon>Tremellomycetes</taxon>
        <taxon>Filobasidiales</taxon>
        <taxon>Filobasidiaceae</taxon>
        <taxon>Filobasidium</taxon>
    </lineage>
</organism>
<evidence type="ECO:0000313" key="17">
    <source>
        <dbReference type="Proteomes" id="UP000812966"/>
    </source>
</evidence>
<feature type="compositionally biased region" description="Basic and acidic residues" evidence="13">
    <location>
        <begin position="25"/>
        <end position="34"/>
    </location>
</feature>
<name>A0A8K0NRF0_9TREE</name>
<keyword evidence="9 12" id="KW-0067">ATP-binding</keyword>
<dbReference type="AlphaFoldDB" id="A0A8K0NRF0"/>
<dbReference type="SMART" id="SM00220">
    <property type="entry name" value="S_TKc"/>
    <property type="match status" value="1"/>
</dbReference>
<dbReference type="GO" id="GO:0005935">
    <property type="term" value="C:cellular bud neck"/>
    <property type="evidence" value="ECO:0007669"/>
    <property type="project" value="UniProtKB-SubCell"/>
</dbReference>
<reference evidence="16" key="1">
    <citation type="submission" date="2020-04" db="EMBL/GenBank/DDBJ databases">
        <title>Analysis of mating type loci in Filobasidium floriforme.</title>
        <authorList>
            <person name="Nowrousian M."/>
        </authorList>
    </citation>
    <scope>NUCLEOTIDE SEQUENCE</scope>
    <source>
        <strain evidence="16">CBS 6242</strain>
    </source>
</reference>
<dbReference type="PROSITE" id="PS00108">
    <property type="entry name" value="PROTEIN_KINASE_ST"/>
    <property type="match status" value="1"/>
</dbReference>
<keyword evidence="4" id="KW-0723">Serine/threonine-protein kinase</keyword>
<feature type="domain" description="Protein kinase" evidence="14">
    <location>
        <begin position="39"/>
        <end position="303"/>
    </location>
</feature>
<evidence type="ECO:0000313" key="16">
    <source>
        <dbReference type="EMBL" id="KAG7558243.1"/>
    </source>
</evidence>
<dbReference type="Gene3D" id="1.10.510.10">
    <property type="entry name" value="Transferase(Phosphotransferase) domain 1"/>
    <property type="match status" value="1"/>
</dbReference>
<dbReference type="GO" id="GO:0005940">
    <property type="term" value="C:septin ring"/>
    <property type="evidence" value="ECO:0007669"/>
    <property type="project" value="UniProtKB-ARBA"/>
</dbReference>
<feature type="compositionally biased region" description="Polar residues" evidence="13">
    <location>
        <begin position="418"/>
        <end position="445"/>
    </location>
</feature>
<dbReference type="PROSITE" id="PS00107">
    <property type="entry name" value="PROTEIN_KINASE_ATP"/>
    <property type="match status" value="1"/>
</dbReference>
<dbReference type="InterPro" id="IPR000719">
    <property type="entry name" value="Prot_kinase_dom"/>
</dbReference>
<keyword evidence="5" id="KW-0597">Phosphoprotein</keyword>
<sequence>MSSADYASAKGGRGENRAHRSKSTKQGETKEESKMIGQWRIGRTIGKGSSGRVKIAKHAITGKYAAIKIVPKGLILNSRMSVSEAGARADKILLGIEREIVIMKLIDHPNVLNLYDVWETTGELFLIMEYVPGGELFDYLVKRGRLPEGEALHYFQQIVHAVDYCHRFNICHRDLKPENLLLDKDKNIKVADFGMAAWQAGERMLETSCGSPHYASPEIVAGKAYHGSASDIWSCGIILFALITGRLPFDDDNIRVLLLKVKTGIFEMPKEVQGPVRDLLYRMLEKDPQRRITMPEILVHPFFISAPSNNIPGRPLVPPPTLDEVERPVDSAAEIDPDIMGNLKTLWHGAADEEIIAALLCKEKTWEKAIYHLLIKYRNKHLENYNAEEERPKAPNARPSTKALVSAVRDPLKENAHSKSMINKSAVTEEQSRPQAPTPTKAQGTQREEYMGPTVQERLAKLNLRPTPQGPRPPMSPRNSDRTSASQSLRPTSIVMEPDHTFRTSVVDMPGSRRESIQAPTVDDTEVQRFFQEVAEQLNSLGVDSSRASGSTPQGSPTLESAAQSGDSSRFADAEEDESDMFMPYTPVTENDAFSVHSFVMGASTQPSTSAERNPPDMVRRASVRSNGGASRPRSGFWPEAPTPVQPETHNVPLQSTPIPQSSMPRDASYVYVELGDHLETYDWSDSRSGRGASSINSRWSEATKSGRKALSVRPVPFGPRQHHNDVSDSPKRSWFQNLFNFKPSPYTLWSYESVSITARVLQQQLSLLNVRVANETLVDQIVLRCKFSPADRGASDRSGNRSIYFKIEVMNAMSSSSFKTGASLNLVKGAHSVFKELCDSVRRNYRLDKRESIR</sequence>
<feature type="binding site" evidence="12">
    <location>
        <position position="68"/>
    </location>
    <ligand>
        <name>ATP</name>
        <dbReference type="ChEBI" id="CHEBI:30616"/>
    </ligand>
</feature>
<evidence type="ECO:0000256" key="3">
    <source>
        <dbReference type="ARBA" id="ARBA00012513"/>
    </source>
</evidence>
<feature type="region of interest" description="Disordered" evidence="13">
    <location>
        <begin position="462"/>
        <end position="498"/>
    </location>
</feature>
<feature type="region of interest" description="Disordered" evidence="13">
    <location>
        <begin position="685"/>
        <end position="729"/>
    </location>
</feature>
<dbReference type="InterPro" id="IPR008271">
    <property type="entry name" value="Ser/Thr_kinase_AS"/>
</dbReference>
<dbReference type="GO" id="GO:0004674">
    <property type="term" value="F:protein serine/threonine kinase activity"/>
    <property type="evidence" value="ECO:0007669"/>
    <property type="project" value="UniProtKB-KW"/>
</dbReference>
<keyword evidence="8" id="KW-0418">Kinase</keyword>
<evidence type="ECO:0000259" key="14">
    <source>
        <dbReference type="PROSITE" id="PS50011"/>
    </source>
</evidence>
<feature type="domain" description="KA1" evidence="15">
    <location>
        <begin position="797"/>
        <end position="848"/>
    </location>
</feature>
<feature type="compositionally biased region" description="Polar residues" evidence="13">
    <location>
        <begin position="692"/>
        <end position="704"/>
    </location>
</feature>
<protein>
    <recommendedName>
        <fullName evidence="3">non-specific serine/threonine protein kinase</fullName>
        <ecNumber evidence="3">2.7.11.1</ecNumber>
    </recommendedName>
</protein>
<evidence type="ECO:0000259" key="15">
    <source>
        <dbReference type="PROSITE" id="PS50032"/>
    </source>
</evidence>
<dbReference type="FunFam" id="1.10.510.10:FF:000394">
    <property type="entry name" value="Serine/threonine-protein kinase HSL1"/>
    <property type="match status" value="1"/>
</dbReference>
<dbReference type="EC" id="2.7.11.1" evidence="3"/>
<feature type="compositionally biased region" description="Polar residues" evidence="13">
    <location>
        <begin position="646"/>
        <end position="663"/>
    </location>
</feature>
<dbReference type="SUPFAM" id="SSF56112">
    <property type="entry name" value="Protein kinase-like (PK-like)"/>
    <property type="match status" value="1"/>
</dbReference>
<feature type="region of interest" description="Disordered" evidence="13">
    <location>
        <begin position="604"/>
        <end position="663"/>
    </location>
</feature>
<evidence type="ECO:0000256" key="5">
    <source>
        <dbReference type="ARBA" id="ARBA00022553"/>
    </source>
</evidence>
<dbReference type="Proteomes" id="UP000812966">
    <property type="component" value="Unassembled WGS sequence"/>
</dbReference>
<evidence type="ECO:0000256" key="7">
    <source>
        <dbReference type="ARBA" id="ARBA00022741"/>
    </source>
</evidence>
<evidence type="ECO:0000256" key="6">
    <source>
        <dbReference type="ARBA" id="ARBA00022679"/>
    </source>
</evidence>
<dbReference type="EMBL" id="JABELV010000047">
    <property type="protein sequence ID" value="KAG7558243.1"/>
    <property type="molecule type" value="Genomic_DNA"/>
</dbReference>
<dbReference type="PROSITE" id="PS50011">
    <property type="entry name" value="PROTEIN_KINASE_DOM"/>
    <property type="match status" value="1"/>
</dbReference>
<dbReference type="InterPro" id="IPR001772">
    <property type="entry name" value="KA1_dom"/>
</dbReference>
<evidence type="ECO:0000256" key="8">
    <source>
        <dbReference type="ARBA" id="ARBA00022777"/>
    </source>
</evidence>
<dbReference type="CDD" id="cd14081">
    <property type="entry name" value="STKc_BRSK1_2"/>
    <property type="match status" value="1"/>
</dbReference>
<dbReference type="GO" id="GO:0035556">
    <property type="term" value="P:intracellular signal transduction"/>
    <property type="evidence" value="ECO:0007669"/>
    <property type="project" value="TreeGrafter"/>
</dbReference>
<dbReference type="InterPro" id="IPR011009">
    <property type="entry name" value="Kinase-like_dom_sf"/>
</dbReference>
<keyword evidence="6" id="KW-0808">Transferase</keyword>
<proteinExistence type="inferred from homology"/>
<dbReference type="InterPro" id="IPR017441">
    <property type="entry name" value="Protein_kinase_ATP_BS"/>
</dbReference>
<dbReference type="Pfam" id="PF00069">
    <property type="entry name" value="Pkinase"/>
    <property type="match status" value="1"/>
</dbReference>
<feature type="region of interest" description="Disordered" evidence="13">
    <location>
        <begin position="1"/>
        <end position="34"/>
    </location>
</feature>
<feature type="compositionally biased region" description="Polar residues" evidence="13">
    <location>
        <begin position="541"/>
        <end position="568"/>
    </location>
</feature>
<feature type="region of interest" description="Disordered" evidence="13">
    <location>
        <begin position="411"/>
        <end position="449"/>
    </location>
</feature>
<feature type="compositionally biased region" description="Polar residues" evidence="13">
    <location>
        <begin position="482"/>
        <end position="491"/>
    </location>
</feature>
<accession>A0A8K0NRF0</accession>
<evidence type="ECO:0000256" key="12">
    <source>
        <dbReference type="PROSITE-ProRule" id="PRU10141"/>
    </source>
</evidence>
<dbReference type="GO" id="GO:0005524">
    <property type="term" value="F:ATP binding"/>
    <property type="evidence" value="ECO:0007669"/>
    <property type="project" value="UniProtKB-UniRule"/>
</dbReference>
<evidence type="ECO:0000256" key="9">
    <source>
        <dbReference type="ARBA" id="ARBA00022840"/>
    </source>
</evidence>
<evidence type="ECO:0000256" key="2">
    <source>
        <dbReference type="ARBA" id="ARBA00010791"/>
    </source>
</evidence>
<comment type="catalytic activity">
    <reaction evidence="10">
        <text>L-threonyl-[protein] + ATP = O-phospho-L-threonyl-[protein] + ADP + H(+)</text>
        <dbReference type="Rhea" id="RHEA:46608"/>
        <dbReference type="Rhea" id="RHEA-COMP:11060"/>
        <dbReference type="Rhea" id="RHEA-COMP:11605"/>
        <dbReference type="ChEBI" id="CHEBI:15378"/>
        <dbReference type="ChEBI" id="CHEBI:30013"/>
        <dbReference type="ChEBI" id="CHEBI:30616"/>
        <dbReference type="ChEBI" id="CHEBI:61977"/>
        <dbReference type="ChEBI" id="CHEBI:456216"/>
        <dbReference type="EC" id="2.7.11.1"/>
    </reaction>
</comment>
<dbReference type="OrthoDB" id="193931at2759"/>
<dbReference type="PANTHER" id="PTHR24346:SF82">
    <property type="entry name" value="KP78A-RELATED"/>
    <property type="match status" value="1"/>
</dbReference>
<dbReference type="PROSITE" id="PS50032">
    <property type="entry name" value="KA1"/>
    <property type="match status" value="1"/>
</dbReference>
<evidence type="ECO:0000256" key="11">
    <source>
        <dbReference type="ARBA" id="ARBA00048679"/>
    </source>
</evidence>
<feature type="region of interest" description="Disordered" evidence="13">
    <location>
        <begin position="541"/>
        <end position="579"/>
    </location>
</feature>
<comment type="similarity">
    <text evidence="2">Belongs to the protein kinase superfamily. CAMK Ser/Thr protein kinase family. NIM1 subfamily.</text>
</comment>
<comment type="catalytic activity">
    <reaction evidence="11">
        <text>L-seryl-[protein] + ATP = O-phospho-L-seryl-[protein] + ADP + H(+)</text>
        <dbReference type="Rhea" id="RHEA:17989"/>
        <dbReference type="Rhea" id="RHEA-COMP:9863"/>
        <dbReference type="Rhea" id="RHEA-COMP:11604"/>
        <dbReference type="ChEBI" id="CHEBI:15378"/>
        <dbReference type="ChEBI" id="CHEBI:29999"/>
        <dbReference type="ChEBI" id="CHEBI:30616"/>
        <dbReference type="ChEBI" id="CHEBI:83421"/>
        <dbReference type="ChEBI" id="CHEBI:456216"/>
        <dbReference type="EC" id="2.7.11.1"/>
    </reaction>
</comment>
<gene>
    <name evidence="16" type="ORF">FFLO_02806</name>
</gene>
<evidence type="ECO:0000256" key="1">
    <source>
        <dbReference type="ARBA" id="ARBA00004266"/>
    </source>
</evidence>
<comment type="subcellular location">
    <subcellularLocation>
        <location evidence="1">Bud neck</location>
    </subcellularLocation>
</comment>
<comment type="caution">
    <text evidence="16">The sequence shown here is derived from an EMBL/GenBank/DDBJ whole genome shotgun (WGS) entry which is preliminary data.</text>
</comment>
<evidence type="ECO:0000256" key="10">
    <source>
        <dbReference type="ARBA" id="ARBA00047899"/>
    </source>
</evidence>